<dbReference type="PROSITE" id="PS50253">
    <property type="entry name" value="COX3"/>
    <property type="match status" value="1"/>
</dbReference>
<keyword evidence="5" id="KW-1278">Translocase</keyword>
<dbReference type="PANTHER" id="PTHR11403">
    <property type="entry name" value="CYTOCHROME C OXIDASE SUBUNIT III"/>
    <property type="match status" value="1"/>
</dbReference>
<comment type="function">
    <text evidence="8">Component of the cytochrome c oxidase, the last enzyme in the mitochondrial electron transport chain which drives oxidative phosphorylation. The respiratory chain contains 3 multisubunit complexes succinate dehydrogenase (complex II, CII), ubiquinol-cytochrome c oxidoreductase (cytochrome b-c1 complex, complex III, CIII) and cytochrome c oxidase (complex IV, CIV), that cooperate to transfer electrons derived from NADH and succinate to molecular oxygen, creating an electrochemical gradient over the inner membrane that drives transmembrane transport and the ATP synthase. Cytochrome c oxidase is the component of the respiratory chain that catalyzes the reduction of oxygen to water. Electrons originating from reduced cytochrome c in the intermembrane space (IMS) are transferred via the dinuclear copper A center (CU(A)) of subunit 2 and heme A of subunit 1 to the active site in subunit 1, a binuclear center (BNC) formed by heme A3 and copper B (CU(B)). The BNC reduces molecular oxygen to 2 water molecules using 4 electrons from cytochrome c in the IMS and 4 protons from the mitochondrial matrix.</text>
</comment>
<name>A0A343B7E3_9BILA</name>
<dbReference type="EMBL" id="KX822021">
    <property type="protein sequence ID" value="AQV10054.1"/>
    <property type="molecule type" value="Genomic_DNA"/>
</dbReference>
<dbReference type="Gene3D" id="1.10.287.70">
    <property type="match status" value="1"/>
</dbReference>
<comment type="similarity">
    <text evidence="2 8">Belongs to the cytochrome c oxidase subunit 3 family.</text>
</comment>
<evidence type="ECO:0000256" key="7">
    <source>
        <dbReference type="ARBA" id="ARBA00023136"/>
    </source>
</evidence>
<feature type="transmembrane region" description="Helical" evidence="9">
    <location>
        <begin position="12"/>
        <end position="34"/>
    </location>
</feature>
<dbReference type="InterPro" id="IPR013833">
    <property type="entry name" value="Cyt_c_oxidase_su3_a-hlx"/>
</dbReference>
<dbReference type="GO" id="GO:0004129">
    <property type="term" value="F:cytochrome-c oxidase activity"/>
    <property type="evidence" value="ECO:0007669"/>
    <property type="project" value="InterPro"/>
</dbReference>
<dbReference type="InterPro" id="IPR035973">
    <property type="entry name" value="Cyt_c_oxidase_su3-like_sf"/>
</dbReference>
<organism evidence="11">
    <name type="scientific">Mansonella ozzardi</name>
    <dbReference type="NCBI Taxonomy" id="122354"/>
    <lineage>
        <taxon>Eukaryota</taxon>
        <taxon>Metazoa</taxon>
        <taxon>Ecdysozoa</taxon>
        <taxon>Nematoda</taxon>
        <taxon>Chromadorea</taxon>
        <taxon>Rhabditida</taxon>
        <taxon>Spirurina</taxon>
        <taxon>Spiruromorpha</taxon>
        <taxon>Filarioidea</taxon>
        <taxon>Onchocercidae</taxon>
        <taxon>Mansonella</taxon>
    </lineage>
</organism>
<keyword evidence="4 8" id="KW-0812">Transmembrane</keyword>
<dbReference type="RefSeq" id="YP_010938368.1">
    <property type="nucleotide sequence ID" value="NC_082197.1"/>
</dbReference>
<feature type="transmembrane region" description="Helical" evidence="9">
    <location>
        <begin position="120"/>
        <end position="138"/>
    </location>
</feature>
<dbReference type="InterPro" id="IPR024791">
    <property type="entry name" value="Cyt_c/ubiquinol_Oxase_su3"/>
</dbReference>
<dbReference type="InterPro" id="IPR033945">
    <property type="entry name" value="Cyt_c_oxase_su3_dom"/>
</dbReference>
<dbReference type="InterPro" id="IPR000298">
    <property type="entry name" value="Cyt_c_oxidase-like_su3"/>
</dbReference>
<evidence type="ECO:0000256" key="6">
    <source>
        <dbReference type="ARBA" id="ARBA00022989"/>
    </source>
</evidence>
<evidence type="ECO:0000256" key="9">
    <source>
        <dbReference type="SAM" id="Phobius"/>
    </source>
</evidence>
<keyword evidence="6 9" id="KW-1133">Transmembrane helix</keyword>
<dbReference type="CTD" id="4514"/>
<evidence type="ECO:0000256" key="8">
    <source>
        <dbReference type="RuleBase" id="RU003375"/>
    </source>
</evidence>
<gene>
    <name evidence="11" type="primary">COX3</name>
</gene>
<feature type="domain" description="Heme-copper oxidase subunit III family profile" evidence="10">
    <location>
        <begin position="4"/>
        <end position="259"/>
    </location>
</feature>
<dbReference type="AlphaFoldDB" id="A0A343B7E3"/>
<dbReference type="SUPFAM" id="SSF81452">
    <property type="entry name" value="Cytochrome c oxidase subunit III-like"/>
    <property type="match status" value="1"/>
</dbReference>
<dbReference type="PANTHER" id="PTHR11403:SF7">
    <property type="entry name" value="CYTOCHROME C OXIDASE SUBUNIT 3"/>
    <property type="match status" value="1"/>
</dbReference>
<accession>A0A343B7E3</accession>
<dbReference type="GO" id="GO:0006123">
    <property type="term" value="P:mitochondrial electron transport, cytochrome c to oxygen"/>
    <property type="evidence" value="ECO:0007669"/>
    <property type="project" value="TreeGrafter"/>
</dbReference>
<feature type="transmembrane region" description="Helical" evidence="9">
    <location>
        <begin position="40"/>
        <end position="62"/>
    </location>
</feature>
<dbReference type="GO" id="GO:0005739">
    <property type="term" value="C:mitochondrion"/>
    <property type="evidence" value="ECO:0007669"/>
    <property type="project" value="TreeGrafter"/>
</dbReference>
<feature type="transmembrane region" description="Helical" evidence="9">
    <location>
        <begin position="82"/>
        <end position="100"/>
    </location>
</feature>
<keyword evidence="7 9" id="KW-0472">Membrane</keyword>
<proteinExistence type="inferred from homology"/>
<evidence type="ECO:0000256" key="2">
    <source>
        <dbReference type="ARBA" id="ARBA00010581"/>
    </source>
</evidence>
<comment type="subcellular location">
    <subcellularLocation>
        <location evidence="1">Membrane</location>
        <topology evidence="1">Multi-pass membrane protein</topology>
    </subcellularLocation>
</comment>
<sequence length="259" mass="30933">MFLKFRKFHKMEYSYYPAMVGIGVLGLDVSLVLLMNLGMFFSFFVCFLYLLFVFMLWVKDVILEDVSGEYSFYDYRMFGQGFRLFLFSEMSLFFSVFWSFFDYSLCPLTWFGGEWCPVGILSPDYLGINGMASIFLMMNSQILKYSRRFLCLNLHNCEYFLLISIFIGSFFLCFQCYEYGNNCFVMSDSVYGNVFYIGTGLHGTHVFIGVLFLIFNFFRMKIFNFNWYHTQSCDMAIDYWRFLEWMWGLMFSLLYVWGS</sequence>
<evidence type="ECO:0000313" key="11">
    <source>
        <dbReference type="EMBL" id="AQV10054.1"/>
    </source>
</evidence>
<keyword evidence="8 11" id="KW-0496">Mitochondrion</keyword>
<protein>
    <recommendedName>
        <fullName evidence="3 8">Cytochrome c oxidase subunit 3</fullName>
    </recommendedName>
</protein>
<dbReference type="GeneID" id="84359005"/>
<feature type="transmembrane region" description="Helical" evidence="9">
    <location>
        <begin position="239"/>
        <end position="258"/>
    </location>
</feature>
<dbReference type="Pfam" id="PF00510">
    <property type="entry name" value="COX3"/>
    <property type="match status" value="1"/>
</dbReference>
<evidence type="ECO:0000256" key="1">
    <source>
        <dbReference type="ARBA" id="ARBA00004141"/>
    </source>
</evidence>
<evidence type="ECO:0000256" key="4">
    <source>
        <dbReference type="ARBA" id="ARBA00022692"/>
    </source>
</evidence>
<feature type="transmembrane region" description="Helical" evidence="9">
    <location>
        <begin position="159"/>
        <end position="180"/>
    </location>
</feature>
<reference evidence="11" key="1">
    <citation type="journal article" date="2018" name="Sci. Rep.">
        <title>Mansonella ozzardi mitogenome and pseudogene characterisation provides new perspectives on filarial parasite systematics and CO-1 barcoding.</title>
        <authorList>
            <person name="Crainey J.L."/>
            <person name="Marin M.A."/>
            <person name="Silva T.R.R.D."/>
            <person name="de Medeiros J.F."/>
            <person name="Pessoa F.A.C."/>
            <person name="Santos Y.V."/>
            <person name="Vicente A.C.P."/>
            <person name="Luz S.L.B."/>
        </authorList>
    </citation>
    <scope>NUCLEOTIDE SEQUENCE</scope>
    <source>
        <strain evidence="11">MoBR466</strain>
    </source>
</reference>
<geneLocation type="mitochondrion" evidence="11"/>
<dbReference type="Gene3D" id="1.20.120.80">
    <property type="entry name" value="Cytochrome c oxidase, subunit III, four-helix bundle"/>
    <property type="match status" value="1"/>
</dbReference>
<evidence type="ECO:0000259" key="10">
    <source>
        <dbReference type="PROSITE" id="PS50253"/>
    </source>
</evidence>
<feature type="transmembrane region" description="Helical" evidence="9">
    <location>
        <begin position="195"/>
        <end position="218"/>
    </location>
</feature>
<dbReference type="GO" id="GO:0016020">
    <property type="term" value="C:membrane"/>
    <property type="evidence" value="ECO:0007669"/>
    <property type="project" value="UniProtKB-SubCell"/>
</dbReference>
<evidence type="ECO:0000256" key="3">
    <source>
        <dbReference type="ARBA" id="ARBA00015944"/>
    </source>
</evidence>
<dbReference type="CDD" id="cd01665">
    <property type="entry name" value="Cyt_c_Oxidase_III"/>
    <property type="match status" value="1"/>
</dbReference>
<evidence type="ECO:0000256" key="5">
    <source>
        <dbReference type="ARBA" id="ARBA00022967"/>
    </source>
</evidence>